<dbReference type="Gene3D" id="3.50.30.30">
    <property type="match status" value="1"/>
</dbReference>
<dbReference type="EMBL" id="DSDK01000317">
    <property type="protein sequence ID" value="HDR51104.1"/>
    <property type="molecule type" value="Genomic_DNA"/>
</dbReference>
<dbReference type="SMART" id="SM00228">
    <property type="entry name" value="PDZ"/>
    <property type="match status" value="1"/>
</dbReference>
<dbReference type="SUPFAM" id="SSF52025">
    <property type="entry name" value="PA domain"/>
    <property type="match status" value="1"/>
</dbReference>
<accession>A0A831LLS9</accession>
<dbReference type="AlphaFoldDB" id="A0A831LLS9"/>
<dbReference type="PANTHER" id="PTHR12147">
    <property type="entry name" value="METALLOPEPTIDASE M28 FAMILY MEMBER"/>
    <property type="match status" value="1"/>
</dbReference>
<organism evidence="2">
    <name type="scientific">Mariniphaga anaerophila</name>
    <dbReference type="NCBI Taxonomy" id="1484053"/>
    <lineage>
        <taxon>Bacteria</taxon>
        <taxon>Pseudomonadati</taxon>
        <taxon>Bacteroidota</taxon>
        <taxon>Bacteroidia</taxon>
        <taxon>Marinilabiliales</taxon>
        <taxon>Prolixibacteraceae</taxon>
        <taxon>Mariniphaga</taxon>
    </lineage>
</organism>
<dbReference type="Proteomes" id="UP000886047">
    <property type="component" value="Unassembled WGS sequence"/>
</dbReference>
<sequence length="622" mass="68116">MRIITSYFKPVFNFTELLQRQKISCFLKRILMMKQFLYSLVLVAFLTGCQPRYNPEITVDDIRETIEYLASDSLKGRKAGTQGDRLAAEYIRGRFSAAGLQLLFEDGFQYFELVTSATTGNNNVLQVKEETFVVKEDYSPYAFSANGTVEAPVVFAGYGLELDTDTIKWNDFTSLDVEGKWMLVLQGDPDMENAQSPFVEFSTERAKALKAEDKKAAGLILVAGPAFSEKDELSPLFFDKNVSRYSIPILQVTRSTANKILQNTGFTVEKLENEMLKKNASVNIETEKTISATVDVQLEKAVSQNVAALMPGTDPNLKDEYVVVGAHYDHLGMGGPGSGSRAPDTLAVHYGADDNASGVAAMIELAEKITAQKNNRRSVIFAAFGAEEMGLIGSKAFVAEPPVETSKITAMFNFDMVGRLDAETKALSIGGTQTAKETEGILNRLNPGFQLALSGEGIGPSDHASFYLQNIPVFFISTGAHADYHTPADKPDKINYEGAVEVMEFAHVLVSEIASLDSALTFREAGPRVQRSRSGRFRVSLGIMPDYAGMEDRGLRVDAVSPDKPAEKAGIQKGDIITAINGKKVGNIYDYMNRLQSLEAGQTISVDIIRGEQKIVLLVQLL</sequence>
<reference evidence="2" key="1">
    <citation type="journal article" date="2020" name="mSystems">
        <title>Genome- and Community-Level Interaction Insights into Carbon Utilization and Element Cycling Functions of Hydrothermarchaeota in Hydrothermal Sediment.</title>
        <authorList>
            <person name="Zhou Z."/>
            <person name="Liu Y."/>
            <person name="Xu W."/>
            <person name="Pan J."/>
            <person name="Luo Z.H."/>
            <person name="Li M."/>
        </authorList>
    </citation>
    <scope>NUCLEOTIDE SEQUENCE [LARGE SCALE GENOMIC DNA]</scope>
    <source>
        <strain evidence="2">SpSt-1217</strain>
    </source>
</reference>
<evidence type="ECO:0000259" key="1">
    <source>
        <dbReference type="PROSITE" id="PS50106"/>
    </source>
</evidence>
<dbReference type="Pfam" id="PF04389">
    <property type="entry name" value="Peptidase_M28"/>
    <property type="match status" value="1"/>
</dbReference>
<dbReference type="InterPro" id="IPR045175">
    <property type="entry name" value="M28_fam"/>
</dbReference>
<dbReference type="Pfam" id="PF13180">
    <property type="entry name" value="PDZ_2"/>
    <property type="match status" value="1"/>
</dbReference>
<dbReference type="SUPFAM" id="SSF50156">
    <property type="entry name" value="PDZ domain-like"/>
    <property type="match status" value="1"/>
</dbReference>
<dbReference type="GO" id="GO:0006508">
    <property type="term" value="P:proteolysis"/>
    <property type="evidence" value="ECO:0007669"/>
    <property type="project" value="InterPro"/>
</dbReference>
<feature type="domain" description="PDZ" evidence="1">
    <location>
        <begin position="526"/>
        <end position="612"/>
    </location>
</feature>
<comment type="caution">
    <text evidence="2">The sequence shown here is derived from an EMBL/GenBank/DDBJ whole genome shotgun (WGS) entry which is preliminary data.</text>
</comment>
<dbReference type="PANTHER" id="PTHR12147:SF26">
    <property type="entry name" value="PEPTIDASE M28 DOMAIN-CONTAINING PROTEIN"/>
    <property type="match status" value="1"/>
</dbReference>
<name>A0A831LLS9_9BACT</name>
<dbReference type="InterPro" id="IPR046450">
    <property type="entry name" value="PA_dom_sf"/>
</dbReference>
<dbReference type="SUPFAM" id="SSF53187">
    <property type="entry name" value="Zn-dependent exopeptidases"/>
    <property type="match status" value="1"/>
</dbReference>
<dbReference type="InterPro" id="IPR007484">
    <property type="entry name" value="Peptidase_M28"/>
</dbReference>
<dbReference type="InterPro" id="IPR001478">
    <property type="entry name" value="PDZ"/>
</dbReference>
<protein>
    <submittedName>
        <fullName evidence="2">M20/M25/M40 family metallo-hydrolase</fullName>
    </submittedName>
</protein>
<dbReference type="Gene3D" id="3.40.630.10">
    <property type="entry name" value="Zn peptidases"/>
    <property type="match status" value="2"/>
</dbReference>
<dbReference type="InterPro" id="IPR036034">
    <property type="entry name" value="PDZ_sf"/>
</dbReference>
<gene>
    <name evidence="2" type="ORF">ENN90_05700</name>
</gene>
<dbReference type="GO" id="GO:0008235">
    <property type="term" value="F:metalloexopeptidase activity"/>
    <property type="evidence" value="ECO:0007669"/>
    <property type="project" value="InterPro"/>
</dbReference>
<evidence type="ECO:0000313" key="2">
    <source>
        <dbReference type="EMBL" id="HDR51104.1"/>
    </source>
</evidence>
<dbReference type="CDD" id="cd06779">
    <property type="entry name" value="cpPDZ_Deg_HtrA-like"/>
    <property type="match status" value="1"/>
</dbReference>
<dbReference type="Gene3D" id="2.30.42.10">
    <property type="match status" value="1"/>
</dbReference>
<proteinExistence type="predicted"/>
<dbReference type="PROSITE" id="PS50106">
    <property type="entry name" value="PDZ"/>
    <property type="match status" value="1"/>
</dbReference>